<comment type="caution">
    <text evidence="2">The sequence shown here is derived from an EMBL/GenBank/DDBJ whole genome shotgun (WGS) entry which is preliminary data.</text>
</comment>
<accession>A0ABP0P7D8</accession>
<feature type="compositionally biased region" description="Polar residues" evidence="1">
    <location>
        <begin position="270"/>
        <end position="280"/>
    </location>
</feature>
<dbReference type="Proteomes" id="UP001642464">
    <property type="component" value="Unassembled WGS sequence"/>
</dbReference>
<feature type="region of interest" description="Disordered" evidence="1">
    <location>
        <begin position="259"/>
        <end position="289"/>
    </location>
</feature>
<evidence type="ECO:0000256" key="1">
    <source>
        <dbReference type="SAM" id="MobiDB-lite"/>
    </source>
</evidence>
<keyword evidence="3" id="KW-1185">Reference proteome</keyword>
<reference evidence="2 3" key="1">
    <citation type="submission" date="2024-02" db="EMBL/GenBank/DDBJ databases">
        <authorList>
            <person name="Chen Y."/>
            <person name="Shah S."/>
            <person name="Dougan E. K."/>
            <person name="Thang M."/>
            <person name="Chan C."/>
        </authorList>
    </citation>
    <scope>NUCLEOTIDE SEQUENCE [LARGE SCALE GENOMIC DNA]</scope>
</reference>
<sequence>MRCYGHWRPVDPWFSRAHVNGLHVGQLERATFSTLTLNRKAWYDYCKSSCQYLTPTPPSVPETAKRPAAERNVTWLQINGSKVGKDGSEEEELTPPSPLLLGQTPEGSEWQALRKPGGYPCRPAGVSLEARELQVSASLPEERSQGTSRDHDAPVPRSVGFPDGPLPQRALGERPRVLVERLAREEACGVLQLIVNAWREERWKQGLRAKAVLMQNALKSEREKLRRRVALADQVQLKEALRLSFHAWHLEGRHSKALKALPSHVPDRGVTSTALPSSESQVDHDGLGR</sequence>
<evidence type="ECO:0000313" key="2">
    <source>
        <dbReference type="EMBL" id="CAK9070595.1"/>
    </source>
</evidence>
<dbReference type="EMBL" id="CAXAMM010033001">
    <property type="protein sequence ID" value="CAK9070595.1"/>
    <property type="molecule type" value="Genomic_DNA"/>
</dbReference>
<protein>
    <submittedName>
        <fullName evidence="2">Uncharacterized protein</fullName>
    </submittedName>
</protein>
<feature type="compositionally biased region" description="Basic and acidic residues" evidence="1">
    <location>
        <begin position="140"/>
        <end position="154"/>
    </location>
</feature>
<feature type="region of interest" description="Disordered" evidence="1">
    <location>
        <begin position="134"/>
        <end position="167"/>
    </location>
</feature>
<evidence type="ECO:0000313" key="3">
    <source>
        <dbReference type="Proteomes" id="UP001642464"/>
    </source>
</evidence>
<proteinExistence type="predicted"/>
<feature type="region of interest" description="Disordered" evidence="1">
    <location>
        <begin position="78"/>
        <end position="104"/>
    </location>
</feature>
<name>A0ABP0P7D8_9DINO</name>
<organism evidence="2 3">
    <name type="scientific">Durusdinium trenchii</name>
    <dbReference type="NCBI Taxonomy" id="1381693"/>
    <lineage>
        <taxon>Eukaryota</taxon>
        <taxon>Sar</taxon>
        <taxon>Alveolata</taxon>
        <taxon>Dinophyceae</taxon>
        <taxon>Suessiales</taxon>
        <taxon>Symbiodiniaceae</taxon>
        <taxon>Durusdinium</taxon>
    </lineage>
</organism>
<gene>
    <name evidence="2" type="ORF">SCF082_LOCUS35089</name>
</gene>